<dbReference type="InterPro" id="IPR036061">
    <property type="entry name" value="CheW-like_dom_sf"/>
</dbReference>
<feature type="domain" description="CheW-like" evidence="1">
    <location>
        <begin position="26"/>
        <end position="168"/>
    </location>
</feature>
<reference evidence="2 3" key="1">
    <citation type="submission" date="2012-06" db="EMBL/GenBank/DDBJ databases">
        <title>Finished chromosome of genome of Crinalium epipsammum PCC 9333.</title>
        <authorList>
            <consortium name="US DOE Joint Genome Institute"/>
            <person name="Gugger M."/>
            <person name="Coursin T."/>
            <person name="Rippka R."/>
            <person name="Tandeau De Marsac N."/>
            <person name="Huntemann M."/>
            <person name="Wei C.-L."/>
            <person name="Han J."/>
            <person name="Detter J.C."/>
            <person name="Han C."/>
            <person name="Tapia R."/>
            <person name="Davenport K."/>
            <person name="Daligault H."/>
            <person name="Erkkila T."/>
            <person name="Gu W."/>
            <person name="Munk A.C.C."/>
            <person name="Teshima H."/>
            <person name="Xu Y."/>
            <person name="Chain P."/>
            <person name="Chen A."/>
            <person name="Krypides N."/>
            <person name="Mavromatis K."/>
            <person name="Markowitz V."/>
            <person name="Szeto E."/>
            <person name="Ivanova N."/>
            <person name="Mikhailova N."/>
            <person name="Ovchinnikova G."/>
            <person name="Pagani I."/>
            <person name="Pati A."/>
            <person name="Goodwin L."/>
            <person name="Peters L."/>
            <person name="Pitluck S."/>
            <person name="Woyke T."/>
            <person name="Kerfeld C."/>
        </authorList>
    </citation>
    <scope>NUCLEOTIDE SEQUENCE [LARGE SCALE GENOMIC DNA]</scope>
    <source>
        <strain evidence="2 3">PCC 9333</strain>
    </source>
</reference>
<name>K9VXF7_9CYAN</name>
<dbReference type="OrthoDB" id="572144at2"/>
<dbReference type="EMBL" id="CP003620">
    <property type="protein sequence ID" value="AFZ12187.1"/>
    <property type="molecule type" value="Genomic_DNA"/>
</dbReference>
<dbReference type="AlphaFoldDB" id="K9VXF7"/>
<dbReference type="SMART" id="SM00260">
    <property type="entry name" value="CheW"/>
    <property type="match status" value="1"/>
</dbReference>
<accession>K9VXF7</accession>
<gene>
    <name evidence="2" type="ORF">Cri9333_1287</name>
</gene>
<dbReference type="GO" id="GO:0007165">
    <property type="term" value="P:signal transduction"/>
    <property type="evidence" value="ECO:0007669"/>
    <property type="project" value="InterPro"/>
</dbReference>
<dbReference type="Gene3D" id="2.40.50.180">
    <property type="entry name" value="CheA-289, Domain 4"/>
    <property type="match status" value="1"/>
</dbReference>
<dbReference type="Proteomes" id="UP000010472">
    <property type="component" value="Chromosome"/>
</dbReference>
<dbReference type="SUPFAM" id="SSF50341">
    <property type="entry name" value="CheW-like"/>
    <property type="match status" value="1"/>
</dbReference>
<protein>
    <submittedName>
        <fullName evidence="2">CheW domain protein</fullName>
    </submittedName>
</protein>
<dbReference type="InterPro" id="IPR002545">
    <property type="entry name" value="CheW-lke_dom"/>
</dbReference>
<dbReference type="HOGENOM" id="CLU_129738_0_0_3"/>
<evidence type="ECO:0000259" key="1">
    <source>
        <dbReference type="SMART" id="SM00260"/>
    </source>
</evidence>
<keyword evidence="3" id="KW-1185">Reference proteome</keyword>
<dbReference type="eggNOG" id="COG0835">
    <property type="taxonomic scope" value="Bacteria"/>
</dbReference>
<dbReference type="Gene3D" id="2.30.30.40">
    <property type="entry name" value="SH3 Domains"/>
    <property type="match status" value="1"/>
</dbReference>
<dbReference type="PATRIC" id="fig|1173022.3.peg.1397"/>
<dbReference type="STRING" id="1173022.Cri9333_1287"/>
<organism evidence="2 3">
    <name type="scientific">Crinalium epipsammum PCC 9333</name>
    <dbReference type="NCBI Taxonomy" id="1173022"/>
    <lineage>
        <taxon>Bacteria</taxon>
        <taxon>Bacillati</taxon>
        <taxon>Cyanobacteriota</taxon>
        <taxon>Cyanophyceae</taxon>
        <taxon>Gomontiellales</taxon>
        <taxon>Gomontiellaceae</taxon>
        <taxon>Crinalium</taxon>
    </lineage>
</organism>
<sequence length="178" mass="19851">MTTLDLNDTLTYSTAESNELDNTRAIQTLKLLVFSIGSLNLALRIEAVYKVLNSSQIHGSGSKWVGLVHMGDREVTVLDLEWRIFQIHRDHQNLDEGYLIVVQNKERELCGIPVTNVPALIDVPLSSIRVLPESFRRGDTLGIASHVAVIPQEESNLTLFMLDIDAATKLTVENIKQS</sequence>
<evidence type="ECO:0000313" key="3">
    <source>
        <dbReference type="Proteomes" id="UP000010472"/>
    </source>
</evidence>
<dbReference type="KEGG" id="cep:Cri9333_1287"/>
<evidence type="ECO:0000313" key="2">
    <source>
        <dbReference type="EMBL" id="AFZ12187.1"/>
    </source>
</evidence>
<proteinExistence type="predicted"/>
<dbReference type="GO" id="GO:0006935">
    <property type="term" value="P:chemotaxis"/>
    <property type="evidence" value="ECO:0007669"/>
    <property type="project" value="InterPro"/>
</dbReference>
<dbReference type="Pfam" id="PF01584">
    <property type="entry name" value="CheW"/>
    <property type="match status" value="1"/>
</dbReference>
<dbReference type="RefSeq" id="WP_015202309.1">
    <property type="nucleotide sequence ID" value="NC_019753.1"/>
</dbReference>